<dbReference type="InterPro" id="IPR013785">
    <property type="entry name" value="Aldolase_TIM"/>
</dbReference>
<dbReference type="PANTHER" id="PTHR13932:SF5">
    <property type="entry name" value="RADICAL S-ADENOSYL METHIONINE DOMAIN-CONTAINING PROTEIN 1, MITOCHONDRIAL"/>
    <property type="match status" value="1"/>
</dbReference>
<dbReference type="InterPro" id="IPR007197">
    <property type="entry name" value="rSAM"/>
</dbReference>
<evidence type="ECO:0000256" key="5">
    <source>
        <dbReference type="ARBA" id="ARBA00022723"/>
    </source>
</evidence>
<dbReference type="CDD" id="cd01335">
    <property type="entry name" value="Radical_SAM"/>
    <property type="match status" value="1"/>
</dbReference>
<keyword evidence="6 9" id="KW-0408">Iron</keyword>
<comment type="caution">
    <text evidence="11">The sequence shown here is derived from an EMBL/GenBank/DDBJ whole genome shotgun (WGS) entry which is preliminary data.</text>
</comment>
<protein>
    <recommendedName>
        <fullName evidence="2 9">Heme chaperone HemW</fullName>
    </recommendedName>
</protein>
<dbReference type="SMART" id="SM00729">
    <property type="entry name" value="Elp3"/>
    <property type="match status" value="1"/>
</dbReference>
<dbReference type="PANTHER" id="PTHR13932">
    <property type="entry name" value="COPROPORPHYRINIGEN III OXIDASE"/>
    <property type="match status" value="1"/>
</dbReference>
<dbReference type="NCBIfam" id="TIGR00539">
    <property type="entry name" value="hemN_rel"/>
    <property type="match status" value="1"/>
</dbReference>
<keyword evidence="9" id="KW-0004">4Fe-4S</keyword>
<evidence type="ECO:0000256" key="6">
    <source>
        <dbReference type="ARBA" id="ARBA00023004"/>
    </source>
</evidence>
<dbReference type="InterPro" id="IPR010723">
    <property type="entry name" value="HemN_C"/>
</dbReference>
<keyword evidence="11" id="KW-0560">Oxidoreductase</keyword>
<evidence type="ECO:0000256" key="9">
    <source>
        <dbReference type="RuleBase" id="RU364116"/>
    </source>
</evidence>
<keyword evidence="7 9" id="KW-0411">Iron-sulfur</keyword>
<dbReference type="SFLD" id="SFLDG01082">
    <property type="entry name" value="B12-binding_domain_containing"/>
    <property type="match status" value="1"/>
</dbReference>
<dbReference type="InterPro" id="IPR034505">
    <property type="entry name" value="Coproporphyrinogen-III_oxidase"/>
</dbReference>
<gene>
    <name evidence="11" type="ORF">HNQ43_000524</name>
</gene>
<keyword evidence="5 9" id="KW-0479">Metal-binding</keyword>
<dbReference type="Pfam" id="PF06969">
    <property type="entry name" value="HemN_C"/>
    <property type="match status" value="1"/>
</dbReference>
<evidence type="ECO:0000256" key="3">
    <source>
        <dbReference type="ARBA" id="ARBA00022617"/>
    </source>
</evidence>
<accession>A0A7W8CZI1</accession>
<sequence>MAKSCYVHIPFCGSICYYCGFCKSVSSNAVKEKWIDQIHKEIQNKPISSLDTLYFGGGTPNILSKEMFRALSLPLMEFLDSDYEWTVECNPEFITENQLQEFQQLGVNRLSIGVQTFQDSLLQKIGRHHSSKQAMNSINLSREFGFHNLSVDLMYGLPGQSLDNVIRDLETFFSLGIDHLSIYSLQIEENSIFGKKGIRSCDDELEADMFEQIVKMCKNHGFEHYEISSFARNQQYSKHNLSYWTDQDYYGIGCGAVGRENGILYENTKDLVSYCDRGPMPSFISETIQERAFDSIMMALRTQFGLDVTAWQKRYGLDFFMQYKNVLKKYLGTYLCFEKNHLFPTEQGMEILNTILVDFLSEN</sequence>
<dbReference type="Gene3D" id="3.20.20.70">
    <property type="entry name" value="Aldolase class I"/>
    <property type="match status" value="1"/>
</dbReference>
<evidence type="ECO:0000256" key="2">
    <source>
        <dbReference type="ARBA" id="ARBA00017228"/>
    </source>
</evidence>
<evidence type="ECO:0000259" key="10">
    <source>
        <dbReference type="PROSITE" id="PS51918"/>
    </source>
</evidence>
<keyword evidence="4 9" id="KW-0949">S-adenosyl-L-methionine</keyword>
<dbReference type="GO" id="GO:0051539">
    <property type="term" value="F:4 iron, 4 sulfur cluster binding"/>
    <property type="evidence" value="ECO:0007669"/>
    <property type="project" value="UniProtKB-UniRule"/>
</dbReference>
<dbReference type="InterPro" id="IPR004559">
    <property type="entry name" value="HemW-like"/>
</dbReference>
<dbReference type="Proteomes" id="UP000521313">
    <property type="component" value="Unassembled WGS sequence"/>
</dbReference>
<comment type="function">
    <text evidence="9">Probably acts as a heme chaperone, transferring heme to an unknown acceptor. Binds one molecule of heme per monomer, possibly covalently. Binds 1 [4Fe-4S] cluster. The cluster is coordinated with 3 cysteines and an exchangeable S-adenosyl-L-methionine.</text>
</comment>
<dbReference type="AlphaFoldDB" id="A0A7W8CZI1"/>
<dbReference type="GO" id="GO:0004109">
    <property type="term" value="F:coproporphyrinogen oxidase activity"/>
    <property type="evidence" value="ECO:0007669"/>
    <property type="project" value="InterPro"/>
</dbReference>
<dbReference type="GO" id="GO:0006779">
    <property type="term" value="P:porphyrin-containing compound biosynthetic process"/>
    <property type="evidence" value="ECO:0007669"/>
    <property type="project" value="InterPro"/>
</dbReference>
<reference evidence="11 12" key="1">
    <citation type="submission" date="2020-08" db="EMBL/GenBank/DDBJ databases">
        <title>Genomic Encyclopedia of Type Strains, Phase IV (KMG-IV): sequencing the most valuable type-strain genomes for metagenomic binning, comparative biology and taxonomic classification.</title>
        <authorList>
            <person name="Goeker M."/>
        </authorList>
    </citation>
    <scope>NUCLEOTIDE SEQUENCE [LARGE SCALE GENOMIC DNA]</scope>
    <source>
        <strain evidence="11 12">DSM 26963</strain>
    </source>
</reference>
<proteinExistence type="inferred from homology"/>
<keyword evidence="3 9" id="KW-0349">Heme</keyword>
<feature type="domain" description="Radical SAM core" evidence="10">
    <location>
        <begin position="1"/>
        <end position="223"/>
    </location>
</feature>
<evidence type="ECO:0000313" key="12">
    <source>
        <dbReference type="Proteomes" id="UP000521313"/>
    </source>
</evidence>
<evidence type="ECO:0000256" key="4">
    <source>
        <dbReference type="ARBA" id="ARBA00022691"/>
    </source>
</evidence>
<evidence type="ECO:0000313" key="11">
    <source>
        <dbReference type="EMBL" id="MBB5184485.1"/>
    </source>
</evidence>
<evidence type="ECO:0000256" key="1">
    <source>
        <dbReference type="ARBA" id="ARBA00006100"/>
    </source>
</evidence>
<dbReference type="PROSITE" id="PS51918">
    <property type="entry name" value="RADICAL_SAM"/>
    <property type="match status" value="1"/>
</dbReference>
<dbReference type="SUPFAM" id="SSF102114">
    <property type="entry name" value="Radical SAM enzymes"/>
    <property type="match status" value="1"/>
</dbReference>
<evidence type="ECO:0000256" key="8">
    <source>
        <dbReference type="ARBA" id="ARBA00023186"/>
    </source>
</evidence>
<dbReference type="GO" id="GO:0046872">
    <property type="term" value="F:metal ion binding"/>
    <property type="evidence" value="ECO:0007669"/>
    <property type="project" value="UniProtKB-UniRule"/>
</dbReference>
<comment type="subcellular location">
    <subcellularLocation>
        <location evidence="9">Cytoplasm</location>
    </subcellularLocation>
</comment>
<dbReference type="Pfam" id="PF04055">
    <property type="entry name" value="Radical_SAM"/>
    <property type="match status" value="1"/>
</dbReference>
<dbReference type="SFLD" id="SFLDG01065">
    <property type="entry name" value="anaerobic_coproporphyrinogen-I"/>
    <property type="match status" value="1"/>
</dbReference>
<keyword evidence="8 9" id="KW-0143">Chaperone</keyword>
<dbReference type="InterPro" id="IPR058240">
    <property type="entry name" value="rSAM_sf"/>
</dbReference>
<dbReference type="SFLD" id="SFLDS00029">
    <property type="entry name" value="Radical_SAM"/>
    <property type="match status" value="1"/>
</dbReference>
<dbReference type="EMBL" id="JACHHD010000004">
    <property type="protein sequence ID" value="MBB5184485.1"/>
    <property type="molecule type" value="Genomic_DNA"/>
</dbReference>
<comment type="similarity">
    <text evidence="1">Belongs to the anaerobic coproporphyrinogen-III oxidase family. HemW subfamily.</text>
</comment>
<evidence type="ECO:0000256" key="7">
    <source>
        <dbReference type="ARBA" id="ARBA00023014"/>
    </source>
</evidence>
<dbReference type="GO" id="GO:0005737">
    <property type="term" value="C:cytoplasm"/>
    <property type="evidence" value="ECO:0007669"/>
    <property type="project" value="UniProtKB-SubCell"/>
</dbReference>
<name>A0A7W8CZI1_9FIRM</name>
<keyword evidence="9" id="KW-0963">Cytoplasm</keyword>
<dbReference type="SFLD" id="SFLDF00562">
    <property type="entry name" value="HemN-like__clustered_with_heat"/>
    <property type="match status" value="1"/>
</dbReference>
<dbReference type="InterPro" id="IPR006638">
    <property type="entry name" value="Elp3/MiaA/NifB-like_rSAM"/>
</dbReference>
<dbReference type="RefSeq" id="WP_183374499.1">
    <property type="nucleotide sequence ID" value="NZ_JACHHD010000004.1"/>
</dbReference>
<organism evidence="11 12">
    <name type="scientific">Faecalicoccus acidiformans</name>
    <dbReference type="NCBI Taxonomy" id="915173"/>
    <lineage>
        <taxon>Bacteria</taxon>
        <taxon>Bacillati</taxon>
        <taxon>Bacillota</taxon>
        <taxon>Erysipelotrichia</taxon>
        <taxon>Erysipelotrichales</taxon>
        <taxon>Erysipelotrichaceae</taxon>
        <taxon>Faecalicoccus</taxon>
    </lineage>
</organism>